<dbReference type="RefSeq" id="WP_067527433.1">
    <property type="nucleotide sequence ID" value="NZ_JABELX010000001.1"/>
</dbReference>
<evidence type="ECO:0000313" key="2">
    <source>
        <dbReference type="EMBL" id="NNH68311.1"/>
    </source>
</evidence>
<dbReference type="Gene3D" id="3.90.1720.10">
    <property type="entry name" value="endopeptidase domain like (from Nostoc punctiforme)"/>
    <property type="match status" value="1"/>
</dbReference>
<protein>
    <recommendedName>
        <fullName evidence="4">LGFP repeat-containing protein</fullName>
    </recommendedName>
</protein>
<dbReference type="Proteomes" id="UP000586827">
    <property type="component" value="Unassembled WGS sequence"/>
</dbReference>
<accession>A0A849C5R1</accession>
<name>A0A849C5R1_9NOCA</name>
<evidence type="ECO:0000313" key="3">
    <source>
        <dbReference type="Proteomes" id="UP000586827"/>
    </source>
</evidence>
<evidence type="ECO:0000256" key="1">
    <source>
        <dbReference type="SAM" id="MobiDB-lite"/>
    </source>
</evidence>
<gene>
    <name evidence="2" type="ORF">HLB23_00175</name>
</gene>
<dbReference type="SUPFAM" id="SSF54001">
    <property type="entry name" value="Cysteine proteinases"/>
    <property type="match status" value="1"/>
</dbReference>
<dbReference type="AlphaFoldDB" id="A0A849C5R1"/>
<evidence type="ECO:0008006" key="4">
    <source>
        <dbReference type="Google" id="ProtNLM"/>
    </source>
</evidence>
<comment type="caution">
    <text evidence="2">The sequence shown here is derived from an EMBL/GenBank/DDBJ whole genome shotgun (WGS) entry which is preliminary data.</text>
</comment>
<reference evidence="2 3" key="1">
    <citation type="submission" date="2020-05" db="EMBL/GenBank/DDBJ databases">
        <title>MicrobeNet Type strains.</title>
        <authorList>
            <person name="Nicholson A.C."/>
        </authorList>
    </citation>
    <scope>NUCLEOTIDE SEQUENCE [LARGE SCALE GENOMIC DNA]</scope>
    <source>
        <strain evidence="2 3">JCM 3224</strain>
    </source>
</reference>
<dbReference type="InterPro" id="IPR013207">
    <property type="entry name" value="LGFP"/>
</dbReference>
<proteinExistence type="predicted"/>
<keyword evidence="3" id="KW-1185">Reference proteome</keyword>
<dbReference type="EMBL" id="JABELX010000001">
    <property type="protein sequence ID" value="NNH68311.1"/>
    <property type="molecule type" value="Genomic_DNA"/>
</dbReference>
<organism evidence="2 3">
    <name type="scientific">Nocardia uniformis</name>
    <dbReference type="NCBI Taxonomy" id="53432"/>
    <lineage>
        <taxon>Bacteria</taxon>
        <taxon>Bacillati</taxon>
        <taxon>Actinomycetota</taxon>
        <taxon>Actinomycetes</taxon>
        <taxon>Mycobacteriales</taxon>
        <taxon>Nocardiaceae</taxon>
        <taxon>Nocardia</taxon>
    </lineage>
</organism>
<sequence length="512" mass="56565">MPTKNPNRKVDPGKMRSDCEEIPDGFSKEDADKAETMEAELQANGGQRLAGQRLMQQRDPQFIAEGDCSVYWPAPYYVCGAIRDKYNELGGPNSFLLWPTTNELANPDGVGARSVFQNGPIYWSPWGGAHPVANHFFAAWQRNGWEGGVLGYPTSDEFVNSDNFGRRQYFDGGTIYWKANDAYYVAGAVRARWGEIGWEQGLLGYPLSDETVTADGVGRFNRFERGVIYWHPGTGAHEVTGQIRDKWAAEGHETGPHGYPVDAPRPVDGTVRFTQQFQHGELSGYSDVIAQIADLLQIPDLDEIYRTGKEVIEEAALATDAGFQSVLDRVQGSYDEVQEISDGGNSTNCDFMPPGNDRTNRGDVFFSDATSYRVANHGHNGIFVRNDHTGGSDDIWTVEAVNADLGVRLLKGDARKGVCRPIYLSVNTDNATRDAAAAFAEQQVGKGYSGNFLVTRTKVYADSYNCSQLVWAAFKHASGGGLDIGERYAYQPPNFGVYPIDILKSHNTRRFE</sequence>
<feature type="region of interest" description="Disordered" evidence="1">
    <location>
        <begin position="1"/>
        <end position="27"/>
    </location>
</feature>
<dbReference type="Pfam" id="PF05708">
    <property type="entry name" value="Peptidase_C92"/>
    <property type="match status" value="1"/>
</dbReference>
<feature type="compositionally biased region" description="Basic and acidic residues" evidence="1">
    <location>
        <begin position="8"/>
        <end position="19"/>
    </location>
</feature>
<dbReference type="InterPro" id="IPR024453">
    <property type="entry name" value="Peptidase_C92"/>
</dbReference>
<dbReference type="Pfam" id="PF08310">
    <property type="entry name" value="LGFP"/>
    <property type="match status" value="3"/>
</dbReference>
<dbReference type="InterPro" id="IPR038765">
    <property type="entry name" value="Papain-like_cys_pep_sf"/>
</dbReference>